<dbReference type="AlphaFoldDB" id="A0A9D1NID2"/>
<feature type="coiled-coil region" evidence="1">
    <location>
        <begin position="30"/>
        <end position="64"/>
    </location>
</feature>
<organism evidence="2 3">
    <name type="scientific">Candidatus Spyradosoma merdigallinarum</name>
    <dbReference type="NCBI Taxonomy" id="2840950"/>
    <lineage>
        <taxon>Bacteria</taxon>
        <taxon>Pseudomonadati</taxon>
        <taxon>Verrucomicrobiota</taxon>
        <taxon>Opitutia</taxon>
        <taxon>Opitutia incertae sedis</taxon>
        <taxon>Candidatus Spyradosoma</taxon>
    </lineage>
</organism>
<evidence type="ECO:0000256" key="1">
    <source>
        <dbReference type="SAM" id="Coils"/>
    </source>
</evidence>
<reference evidence="2" key="2">
    <citation type="journal article" date="2021" name="PeerJ">
        <title>Extensive microbial diversity within the chicken gut microbiome revealed by metagenomics and culture.</title>
        <authorList>
            <person name="Gilroy R."/>
            <person name="Ravi A."/>
            <person name="Getino M."/>
            <person name="Pursley I."/>
            <person name="Horton D.L."/>
            <person name="Alikhan N.F."/>
            <person name="Baker D."/>
            <person name="Gharbi K."/>
            <person name="Hall N."/>
            <person name="Watson M."/>
            <person name="Adriaenssens E.M."/>
            <person name="Foster-Nyarko E."/>
            <person name="Jarju S."/>
            <person name="Secka A."/>
            <person name="Antonio M."/>
            <person name="Oren A."/>
            <person name="Chaudhuri R.R."/>
            <person name="La Ragione R."/>
            <person name="Hildebrand F."/>
            <person name="Pallen M.J."/>
        </authorList>
    </citation>
    <scope>NUCLEOTIDE SEQUENCE</scope>
    <source>
        <strain evidence="2">10669</strain>
    </source>
</reference>
<comment type="caution">
    <text evidence="2">The sequence shown here is derived from an EMBL/GenBank/DDBJ whole genome shotgun (WGS) entry which is preliminary data.</text>
</comment>
<keyword evidence="1" id="KW-0175">Coiled coil</keyword>
<proteinExistence type="predicted"/>
<reference evidence="2" key="1">
    <citation type="submission" date="2020-10" db="EMBL/GenBank/DDBJ databases">
        <authorList>
            <person name="Gilroy R."/>
        </authorList>
    </citation>
    <scope>NUCLEOTIDE SEQUENCE</scope>
    <source>
        <strain evidence="2">10669</strain>
    </source>
</reference>
<dbReference type="Proteomes" id="UP000886812">
    <property type="component" value="Unassembled WGS sequence"/>
</dbReference>
<protein>
    <submittedName>
        <fullName evidence="2">Uncharacterized protein</fullName>
    </submittedName>
</protein>
<evidence type="ECO:0000313" key="2">
    <source>
        <dbReference type="EMBL" id="HIV03737.1"/>
    </source>
</evidence>
<accession>A0A9D1NID2</accession>
<dbReference type="EMBL" id="DVOG01000029">
    <property type="protein sequence ID" value="HIV03737.1"/>
    <property type="molecule type" value="Genomic_DNA"/>
</dbReference>
<name>A0A9D1NID2_9BACT</name>
<sequence length="129" mass="14323">MLNPVVKKHIMNIALGGLLVVTLLYFVFQLVSANATRDRTSDNIARIEKECVRLTESIRGLQATKDRLCNAELLRHNPCLPAELKEIPNENIRRVDMMSAPRGSGRLAAPPVPKALAIELSEMALLPRN</sequence>
<evidence type="ECO:0000313" key="3">
    <source>
        <dbReference type="Proteomes" id="UP000886812"/>
    </source>
</evidence>
<gene>
    <name evidence="2" type="ORF">IAC75_01115</name>
</gene>